<sequence length="111" mass="12889">MKWLWRYTQMGQTLWKEVIKIQGKTWSPKSLVLQAVQIPSWCSVGLWKSSDGGIPNLFQIAREPNSSISQNKEDSTWNYYSDWEIEEVINLKAGYANSYAPKEVLDNWSQS</sequence>
<name>A0A9J5Y1D7_SOLCO</name>
<dbReference type="AlphaFoldDB" id="A0A9J5Y1D7"/>
<gene>
    <name evidence="1" type="ORF">H5410_035002</name>
</gene>
<accession>A0A9J5Y1D7</accession>
<keyword evidence="2" id="KW-1185">Reference proteome</keyword>
<proteinExistence type="predicted"/>
<comment type="caution">
    <text evidence="1">The sequence shown here is derived from an EMBL/GenBank/DDBJ whole genome shotgun (WGS) entry which is preliminary data.</text>
</comment>
<protein>
    <submittedName>
        <fullName evidence="1">Uncharacterized protein</fullName>
    </submittedName>
</protein>
<dbReference type="EMBL" id="JACXVP010000007">
    <property type="protein sequence ID" value="KAG5593770.1"/>
    <property type="molecule type" value="Genomic_DNA"/>
</dbReference>
<organism evidence="1 2">
    <name type="scientific">Solanum commersonii</name>
    <name type="common">Commerson's wild potato</name>
    <name type="synonym">Commerson's nightshade</name>
    <dbReference type="NCBI Taxonomy" id="4109"/>
    <lineage>
        <taxon>Eukaryota</taxon>
        <taxon>Viridiplantae</taxon>
        <taxon>Streptophyta</taxon>
        <taxon>Embryophyta</taxon>
        <taxon>Tracheophyta</taxon>
        <taxon>Spermatophyta</taxon>
        <taxon>Magnoliopsida</taxon>
        <taxon>eudicotyledons</taxon>
        <taxon>Gunneridae</taxon>
        <taxon>Pentapetalae</taxon>
        <taxon>asterids</taxon>
        <taxon>lamiids</taxon>
        <taxon>Solanales</taxon>
        <taxon>Solanaceae</taxon>
        <taxon>Solanoideae</taxon>
        <taxon>Solaneae</taxon>
        <taxon>Solanum</taxon>
    </lineage>
</organism>
<dbReference type="OrthoDB" id="1628043at2759"/>
<dbReference type="Proteomes" id="UP000824120">
    <property type="component" value="Chromosome 7"/>
</dbReference>
<reference evidence="1 2" key="1">
    <citation type="submission" date="2020-09" db="EMBL/GenBank/DDBJ databases">
        <title>De no assembly of potato wild relative species, Solanum commersonii.</title>
        <authorList>
            <person name="Cho K."/>
        </authorList>
    </citation>
    <scope>NUCLEOTIDE SEQUENCE [LARGE SCALE GENOMIC DNA]</scope>
    <source>
        <strain evidence="1">LZ3.2</strain>
        <tissue evidence="1">Leaf</tissue>
    </source>
</reference>
<evidence type="ECO:0000313" key="2">
    <source>
        <dbReference type="Proteomes" id="UP000824120"/>
    </source>
</evidence>
<evidence type="ECO:0000313" key="1">
    <source>
        <dbReference type="EMBL" id="KAG5593770.1"/>
    </source>
</evidence>